<evidence type="ECO:0000313" key="7">
    <source>
        <dbReference type="EMBL" id="KRL63688.1"/>
    </source>
</evidence>
<protein>
    <submittedName>
        <fullName evidence="7">Cation transporter</fullName>
    </submittedName>
</protein>
<dbReference type="InterPro" id="IPR030676">
    <property type="entry name" value="CitT-rel"/>
</dbReference>
<dbReference type="PATRIC" id="fig|1122152.4.peg.606"/>
<feature type="transmembrane region" description="Helical" evidence="6">
    <location>
        <begin position="228"/>
        <end position="251"/>
    </location>
</feature>
<dbReference type="PANTHER" id="PTHR42826">
    <property type="entry name" value="DICARBOXYLATE TRANSPORTER 2.1, CHLOROPLASTIC"/>
    <property type="match status" value="1"/>
</dbReference>
<gene>
    <name evidence="7" type="ORF">FC23_GL000597</name>
</gene>
<dbReference type="InterPro" id="IPR001898">
    <property type="entry name" value="SLC13A/DASS"/>
</dbReference>
<evidence type="ECO:0000256" key="4">
    <source>
        <dbReference type="ARBA" id="ARBA00022989"/>
    </source>
</evidence>
<proteinExistence type="inferred from homology"/>
<evidence type="ECO:0000313" key="8">
    <source>
        <dbReference type="Proteomes" id="UP000051931"/>
    </source>
</evidence>
<dbReference type="GO" id="GO:0016020">
    <property type="term" value="C:membrane"/>
    <property type="evidence" value="ECO:0007669"/>
    <property type="project" value="UniProtKB-SubCell"/>
</dbReference>
<dbReference type="eggNOG" id="COG0471">
    <property type="taxonomic scope" value="Bacteria"/>
</dbReference>
<comment type="subcellular location">
    <subcellularLocation>
        <location evidence="1">Membrane</location>
        <topology evidence="1">Multi-pass membrane protein</topology>
    </subcellularLocation>
</comment>
<dbReference type="NCBIfam" id="TIGR00785">
    <property type="entry name" value="dass"/>
    <property type="match status" value="1"/>
</dbReference>
<evidence type="ECO:0000256" key="2">
    <source>
        <dbReference type="ARBA" id="ARBA00007349"/>
    </source>
</evidence>
<keyword evidence="4 6" id="KW-1133">Transmembrane helix</keyword>
<feature type="transmembrane region" description="Helical" evidence="6">
    <location>
        <begin position="189"/>
        <end position="208"/>
    </location>
</feature>
<feature type="transmembrane region" description="Helical" evidence="6">
    <location>
        <begin position="37"/>
        <end position="53"/>
    </location>
</feature>
<feature type="transmembrane region" description="Helical" evidence="6">
    <location>
        <begin position="7"/>
        <end position="25"/>
    </location>
</feature>
<evidence type="ECO:0000256" key="1">
    <source>
        <dbReference type="ARBA" id="ARBA00004141"/>
    </source>
</evidence>
<keyword evidence="8" id="KW-1185">Reference proteome</keyword>
<feature type="transmembrane region" description="Helical" evidence="6">
    <location>
        <begin position="404"/>
        <end position="430"/>
    </location>
</feature>
<dbReference type="EMBL" id="AZFB01000002">
    <property type="protein sequence ID" value="KRL63688.1"/>
    <property type="molecule type" value="Genomic_DNA"/>
</dbReference>
<evidence type="ECO:0000256" key="6">
    <source>
        <dbReference type="SAM" id="Phobius"/>
    </source>
</evidence>
<dbReference type="PIRSF" id="PIRSF002457">
    <property type="entry name" value="DASS"/>
    <property type="match status" value="1"/>
</dbReference>
<dbReference type="STRING" id="1122152.GCA_000425905_00363"/>
<keyword evidence="5 6" id="KW-0472">Membrane</keyword>
<dbReference type="AlphaFoldDB" id="A0A0R1SCE6"/>
<reference evidence="7 8" key="1">
    <citation type="journal article" date="2015" name="Genome Announc.">
        <title>Expanding the biotechnology potential of lactobacilli through comparative genomics of 213 strains and associated genera.</title>
        <authorList>
            <person name="Sun Z."/>
            <person name="Harris H.M."/>
            <person name="McCann A."/>
            <person name="Guo C."/>
            <person name="Argimon S."/>
            <person name="Zhang W."/>
            <person name="Yang X."/>
            <person name="Jeffery I.B."/>
            <person name="Cooney J.C."/>
            <person name="Kagawa T.F."/>
            <person name="Liu W."/>
            <person name="Song Y."/>
            <person name="Salvetti E."/>
            <person name="Wrobel A."/>
            <person name="Rasinkangas P."/>
            <person name="Parkhill J."/>
            <person name="Rea M.C."/>
            <person name="O'Sullivan O."/>
            <person name="Ritari J."/>
            <person name="Douillard F.P."/>
            <person name="Paul Ross R."/>
            <person name="Yang R."/>
            <person name="Briner A.E."/>
            <person name="Felis G.E."/>
            <person name="de Vos W.M."/>
            <person name="Barrangou R."/>
            <person name="Klaenhammer T.R."/>
            <person name="Caufield P.W."/>
            <person name="Cui Y."/>
            <person name="Zhang H."/>
            <person name="O'Toole P.W."/>
        </authorList>
    </citation>
    <scope>NUCLEOTIDE SEQUENCE [LARGE SCALE GENOMIC DNA]</scope>
    <source>
        <strain evidence="7 8">DSM 15354</strain>
    </source>
</reference>
<feature type="transmembrane region" description="Helical" evidence="6">
    <location>
        <begin position="335"/>
        <end position="352"/>
    </location>
</feature>
<evidence type="ECO:0000256" key="5">
    <source>
        <dbReference type="ARBA" id="ARBA00023136"/>
    </source>
</evidence>
<comment type="similarity">
    <text evidence="2">Belongs to the SLC13A/DASS transporter (TC 2.A.47) family. DIT1 subfamily.</text>
</comment>
<dbReference type="GO" id="GO:0022857">
    <property type="term" value="F:transmembrane transporter activity"/>
    <property type="evidence" value="ECO:0007669"/>
    <property type="project" value="InterPro"/>
</dbReference>
<dbReference type="RefSeq" id="WP_027825655.1">
    <property type="nucleotide sequence ID" value="NZ_AZFB01000002.1"/>
</dbReference>
<feature type="transmembrane region" description="Helical" evidence="6">
    <location>
        <begin position="89"/>
        <end position="110"/>
    </location>
</feature>
<feature type="transmembrane region" description="Helical" evidence="6">
    <location>
        <begin position="58"/>
        <end position="77"/>
    </location>
</feature>
<dbReference type="Pfam" id="PF00939">
    <property type="entry name" value="Na_sulph_symp"/>
    <property type="match status" value="1"/>
</dbReference>
<organism evidence="7 8">
    <name type="scientific">Lactobacillus psittaci DSM 15354</name>
    <dbReference type="NCBI Taxonomy" id="1122152"/>
    <lineage>
        <taxon>Bacteria</taxon>
        <taxon>Bacillati</taxon>
        <taxon>Bacillota</taxon>
        <taxon>Bacilli</taxon>
        <taxon>Lactobacillales</taxon>
        <taxon>Lactobacillaceae</taxon>
        <taxon>Lactobacillus</taxon>
    </lineage>
</organism>
<feature type="transmembrane region" description="Helical" evidence="6">
    <location>
        <begin position="372"/>
        <end position="392"/>
    </location>
</feature>
<evidence type="ECO:0000256" key="3">
    <source>
        <dbReference type="ARBA" id="ARBA00022692"/>
    </source>
</evidence>
<feature type="transmembrane region" description="Helical" evidence="6">
    <location>
        <begin position="460"/>
        <end position="478"/>
    </location>
</feature>
<comment type="caution">
    <text evidence="7">The sequence shown here is derived from an EMBL/GenBank/DDBJ whole genome shotgun (WGS) entry which is preliminary data.</text>
</comment>
<name>A0A0R1SCE6_9LACO</name>
<dbReference type="OrthoDB" id="1401038at2"/>
<accession>A0A0R1SCE6</accession>
<feature type="transmembrane region" description="Helical" evidence="6">
    <location>
        <begin position="283"/>
        <end position="300"/>
    </location>
</feature>
<dbReference type="Proteomes" id="UP000051931">
    <property type="component" value="Unassembled WGS sequence"/>
</dbReference>
<keyword evidence="3 6" id="KW-0812">Transmembrane</keyword>
<sequence>MKHLEKVNYKGFIIPIIVGLIFWFTTPIRPAGVTVQAWHMLAIFLATIMGCIFKPLPIAATTLIGYTLTIFLGLAPIKDVVVKGHTVDASALSAFSNSAAWLIAMAFMLSRGIIKTGLGKRIAFYFIEWFGHKSLGLGYAVAAIDLVVSPATPSNTARAGGIVFPLVESLAENFGSKPNDLSRKKMGSFLTFVEFHANLITSMLFLTAMAPNLVAVELAKALGVNITWIGWFEATCVPAILALIIVPFIIYKMYGPEIKETPNAKEWAGAELKKMGKLTVPEIWMAGIFLLTLVLWMLSSSIQLDATLIAFISMSLLLLTGVLSNDDFLSEKGGWNVLVWLSILVYMANRLTKFGFIKWLSETISKSVGHDSWIMVLIILGILLFYTHYLFASATAHNTAMYGPFLAVALSAGAPKMAAAMFLAMFSAIMASTTHYANGPASVLAGSGYVEQGEWWKMNFILGLFYIIFFIVFGLGWMKLIGLW</sequence>
<feature type="transmembrane region" description="Helical" evidence="6">
    <location>
        <begin position="306"/>
        <end position="323"/>
    </location>
</feature>